<sequence>MATHNTANTSPRDEQQQQKKEKKDQWSPEDYKTSASFVPELTTKVVQLLDPRPGDRILDIGCGDGVLSVKIAQVASEMLGLDSSAAMIAGARQKLKGSTASGFEVADCRYIAQELDNKFGQPMKWQGTWDKVFSNAALHWILRDPATRKQVFHDIYAALKPGGTFVFEMGGAGNVSEVHTALVAATAQEGALSIEAARNLSPWFFADEDWMRNVLEDAGFEVLGLELEYRPTKLTADKNGGIAGWVRLMGSPFLDALPADRRDAAVEKVVGYVQNSIAREDGTAWLGYVRLRGKAQKCVA</sequence>
<protein>
    <submittedName>
        <fullName evidence="3">Methyltransferase type 11</fullName>
    </submittedName>
</protein>
<evidence type="ECO:0000313" key="4">
    <source>
        <dbReference type="Proteomes" id="UP000076632"/>
    </source>
</evidence>
<dbReference type="Gene3D" id="3.40.50.150">
    <property type="entry name" value="Vaccinia Virus protein VP39"/>
    <property type="match status" value="1"/>
</dbReference>
<organism evidence="3 4">
    <name type="scientific">Xylona heveae (strain CBS 132557 / TC161)</name>
    <dbReference type="NCBI Taxonomy" id="1328760"/>
    <lineage>
        <taxon>Eukaryota</taxon>
        <taxon>Fungi</taxon>
        <taxon>Dikarya</taxon>
        <taxon>Ascomycota</taxon>
        <taxon>Pezizomycotina</taxon>
        <taxon>Xylonomycetes</taxon>
        <taxon>Xylonales</taxon>
        <taxon>Xylonaceae</taxon>
        <taxon>Xylona</taxon>
    </lineage>
</organism>
<dbReference type="OrthoDB" id="66144at2759"/>
<dbReference type="InterPro" id="IPR013217">
    <property type="entry name" value="Methyltransf_12"/>
</dbReference>
<evidence type="ECO:0000256" key="1">
    <source>
        <dbReference type="SAM" id="MobiDB-lite"/>
    </source>
</evidence>
<dbReference type="RefSeq" id="XP_018190860.1">
    <property type="nucleotide sequence ID" value="XM_018330445.1"/>
</dbReference>
<dbReference type="PANTHER" id="PTHR43861:SF1">
    <property type="entry name" value="TRANS-ACONITATE 2-METHYLTRANSFERASE"/>
    <property type="match status" value="1"/>
</dbReference>
<evidence type="ECO:0000259" key="2">
    <source>
        <dbReference type="Pfam" id="PF08242"/>
    </source>
</evidence>
<proteinExistence type="predicted"/>
<feature type="domain" description="Methyltransferase type 12" evidence="2">
    <location>
        <begin position="58"/>
        <end position="165"/>
    </location>
</feature>
<evidence type="ECO:0000313" key="3">
    <source>
        <dbReference type="EMBL" id="KZF25305.1"/>
    </source>
</evidence>
<dbReference type="AlphaFoldDB" id="A0A165IS48"/>
<dbReference type="Proteomes" id="UP000076632">
    <property type="component" value="Unassembled WGS sequence"/>
</dbReference>
<feature type="compositionally biased region" description="Basic and acidic residues" evidence="1">
    <location>
        <begin position="11"/>
        <end position="32"/>
    </location>
</feature>
<keyword evidence="4" id="KW-1185">Reference proteome</keyword>
<dbReference type="Pfam" id="PF08242">
    <property type="entry name" value="Methyltransf_12"/>
    <property type="match status" value="1"/>
</dbReference>
<feature type="region of interest" description="Disordered" evidence="1">
    <location>
        <begin position="1"/>
        <end position="33"/>
    </location>
</feature>
<dbReference type="SUPFAM" id="SSF53335">
    <property type="entry name" value="S-adenosyl-L-methionine-dependent methyltransferases"/>
    <property type="match status" value="1"/>
</dbReference>
<gene>
    <name evidence="3" type="ORF">L228DRAFT_227254</name>
</gene>
<dbReference type="InterPro" id="IPR029063">
    <property type="entry name" value="SAM-dependent_MTases_sf"/>
</dbReference>
<dbReference type="GO" id="GO:0008168">
    <property type="term" value="F:methyltransferase activity"/>
    <property type="evidence" value="ECO:0007669"/>
    <property type="project" value="UniProtKB-KW"/>
</dbReference>
<dbReference type="STRING" id="1328760.A0A165IS48"/>
<dbReference type="InParanoid" id="A0A165IS48"/>
<feature type="compositionally biased region" description="Polar residues" evidence="1">
    <location>
        <begin position="1"/>
        <end position="10"/>
    </location>
</feature>
<name>A0A165IS48_XYLHT</name>
<dbReference type="OMA" id="WYFPSIG"/>
<keyword evidence="3" id="KW-0808">Transferase</keyword>
<dbReference type="PANTHER" id="PTHR43861">
    <property type="entry name" value="TRANS-ACONITATE 2-METHYLTRANSFERASE-RELATED"/>
    <property type="match status" value="1"/>
</dbReference>
<dbReference type="GO" id="GO:0032259">
    <property type="term" value="P:methylation"/>
    <property type="evidence" value="ECO:0007669"/>
    <property type="project" value="UniProtKB-KW"/>
</dbReference>
<keyword evidence="3" id="KW-0489">Methyltransferase</keyword>
<dbReference type="GeneID" id="28895582"/>
<dbReference type="CDD" id="cd02440">
    <property type="entry name" value="AdoMet_MTases"/>
    <property type="match status" value="1"/>
</dbReference>
<reference evidence="3 4" key="1">
    <citation type="journal article" date="2016" name="Fungal Biol.">
        <title>The genome of Xylona heveae provides a window into fungal endophytism.</title>
        <authorList>
            <person name="Gazis R."/>
            <person name="Kuo A."/>
            <person name="Riley R."/>
            <person name="LaButti K."/>
            <person name="Lipzen A."/>
            <person name="Lin J."/>
            <person name="Amirebrahimi M."/>
            <person name="Hesse C.N."/>
            <person name="Spatafora J.W."/>
            <person name="Henrissat B."/>
            <person name="Hainaut M."/>
            <person name="Grigoriev I.V."/>
            <person name="Hibbett D.S."/>
        </authorList>
    </citation>
    <scope>NUCLEOTIDE SEQUENCE [LARGE SCALE GENOMIC DNA]</scope>
    <source>
        <strain evidence="3 4">TC161</strain>
    </source>
</reference>
<accession>A0A165IS48</accession>
<dbReference type="EMBL" id="KV407455">
    <property type="protein sequence ID" value="KZF25305.1"/>
    <property type="molecule type" value="Genomic_DNA"/>
</dbReference>